<dbReference type="AlphaFoldDB" id="A0A0J1IN94"/>
<dbReference type="InterPro" id="IPR029063">
    <property type="entry name" value="SAM-dependent_MTases_sf"/>
</dbReference>
<feature type="binding site" evidence="5">
    <location>
        <begin position="191"/>
        <end position="194"/>
    </location>
    <ligand>
        <name>substrate</name>
    </ligand>
</feature>
<name>A0A0J1IN94_NIACI</name>
<dbReference type="PROSITE" id="PS00092">
    <property type="entry name" value="N6_MTASE"/>
    <property type="match status" value="1"/>
</dbReference>
<evidence type="ECO:0000259" key="7">
    <source>
        <dbReference type="Pfam" id="PF17827"/>
    </source>
</evidence>
<dbReference type="InterPro" id="IPR050320">
    <property type="entry name" value="N5-glutamine_MTase"/>
</dbReference>
<dbReference type="EC" id="2.1.1.297" evidence="5"/>
<accession>A0A0J1IN94</accession>
<feature type="domain" description="Release factor glutamine methyltransferase N-terminal" evidence="7">
    <location>
        <begin position="6"/>
        <end position="74"/>
    </location>
</feature>
<keyword evidence="2 5" id="KW-0808">Transferase</keyword>
<dbReference type="InterPro" id="IPR040758">
    <property type="entry name" value="PrmC_N"/>
</dbReference>
<dbReference type="PANTHER" id="PTHR18895">
    <property type="entry name" value="HEMK METHYLTRANSFERASE"/>
    <property type="match status" value="1"/>
</dbReference>
<dbReference type="OrthoDB" id="9800643at2"/>
<feature type="domain" description="Methyltransferase small" evidence="6">
    <location>
        <begin position="115"/>
        <end position="199"/>
    </location>
</feature>
<dbReference type="Pfam" id="PF05175">
    <property type="entry name" value="MTS"/>
    <property type="match status" value="1"/>
</dbReference>
<dbReference type="InterPro" id="IPR004556">
    <property type="entry name" value="HemK-like"/>
</dbReference>
<dbReference type="RefSeq" id="WP_047940750.1">
    <property type="nucleotide sequence ID" value="NZ_JBANBP010000082.1"/>
</dbReference>
<protein>
    <recommendedName>
        <fullName evidence="5">Release factor glutamine methyltransferase</fullName>
        <shortName evidence="5">RF MTase</shortName>
        <ecNumber evidence="5">2.1.1.297</ecNumber>
    </recommendedName>
    <alternativeName>
        <fullName evidence="5">N5-glutamine methyltransferase PrmC</fullName>
    </alternativeName>
    <alternativeName>
        <fullName evidence="5">Protein-(glutamine-N5) MTase PrmC</fullName>
    </alternativeName>
    <alternativeName>
        <fullName evidence="5">Protein-glutamine N-methyltransferase PrmC</fullName>
    </alternativeName>
</protein>
<dbReference type="PATRIC" id="fig|1397.4.peg.3001"/>
<feature type="binding site" evidence="5">
    <location>
        <begin position="123"/>
        <end position="127"/>
    </location>
    <ligand>
        <name>S-adenosyl-L-methionine</name>
        <dbReference type="ChEBI" id="CHEBI:59789"/>
    </ligand>
</feature>
<organism evidence="8 9">
    <name type="scientific">Niallia circulans</name>
    <name type="common">Bacillus circulans</name>
    <dbReference type="NCBI Taxonomy" id="1397"/>
    <lineage>
        <taxon>Bacteria</taxon>
        <taxon>Bacillati</taxon>
        <taxon>Bacillota</taxon>
        <taxon>Bacilli</taxon>
        <taxon>Bacillales</taxon>
        <taxon>Bacillaceae</taxon>
        <taxon>Niallia</taxon>
    </lineage>
</organism>
<dbReference type="Gene3D" id="3.40.50.150">
    <property type="entry name" value="Vaccinia Virus protein VP39"/>
    <property type="match status" value="1"/>
</dbReference>
<comment type="catalytic activity">
    <reaction evidence="4 5">
        <text>L-glutaminyl-[peptide chain release factor] + S-adenosyl-L-methionine = N(5)-methyl-L-glutaminyl-[peptide chain release factor] + S-adenosyl-L-homocysteine + H(+)</text>
        <dbReference type="Rhea" id="RHEA:42896"/>
        <dbReference type="Rhea" id="RHEA-COMP:10271"/>
        <dbReference type="Rhea" id="RHEA-COMP:10272"/>
        <dbReference type="ChEBI" id="CHEBI:15378"/>
        <dbReference type="ChEBI" id="CHEBI:30011"/>
        <dbReference type="ChEBI" id="CHEBI:57856"/>
        <dbReference type="ChEBI" id="CHEBI:59789"/>
        <dbReference type="ChEBI" id="CHEBI:61891"/>
        <dbReference type="EC" id="2.1.1.297"/>
    </reaction>
</comment>
<evidence type="ECO:0000256" key="4">
    <source>
        <dbReference type="ARBA" id="ARBA00048391"/>
    </source>
</evidence>
<dbReference type="PANTHER" id="PTHR18895:SF74">
    <property type="entry name" value="MTRF1L RELEASE FACTOR GLUTAMINE METHYLTRANSFERASE"/>
    <property type="match status" value="1"/>
</dbReference>
<evidence type="ECO:0000256" key="5">
    <source>
        <dbReference type="HAMAP-Rule" id="MF_02126"/>
    </source>
</evidence>
<dbReference type="GO" id="GO:0102559">
    <property type="term" value="F:peptide chain release factor N(5)-glutamine methyltransferase activity"/>
    <property type="evidence" value="ECO:0007669"/>
    <property type="project" value="UniProtKB-EC"/>
</dbReference>
<keyword evidence="3 5" id="KW-0949">S-adenosyl-L-methionine</keyword>
<dbReference type="NCBIfam" id="TIGR03534">
    <property type="entry name" value="RF_mod_PrmC"/>
    <property type="match status" value="1"/>
</dbReference>
<dbReference type="CDD" id="cd02440">
    <property type="entry name" value="AdoMet_MTases"/>
    <property type="match status" value="1"/>
</dbReference>
<evidence type="ECO:0000259" key="6">
    <source>
        <dbReference type="Pfam" id="PF05175"/>
    </source>
</evidence>
<comment type="similarity">
    <text evidence="5">Belongs to the protein N5-glutamine methyltransferase family. PrmC subfamily.</text>
</comment>
<dbReference type="NCBIfam" id="TIGR00536">
    <property type="entry name" value="hemK_fam"/>
    <property type="match status" value="1"/>
</dbReference>
<keyword evidence="9" id="KW-1185">Reference proteome</keyword>
<evidence type="ECO:0000256" key="3">
    <source>
        <dbReference type="ARBA" id="ARBA00022691"/>
    </source>
</evidence>
<proteinExistence type="inferred from homology"/>
<feature type="binding site" evidence="5">
    <location>
        <position position="146"/>
    </location>
    <ligand>
        <name>S-adenosyl-L-methionine</name>
        <dbReference type="ChEBI" id="CHEBI:59789"/>
    </ligand>
</feature>
<sequence length="287" mass="31896">MCKVFEALKWASSFLKEHNREEYAAELLLRHSLQVSRSEMLMKFREDIGDEQFKDFQKLVYLHAKGQPVQYIIGQEDFYGRAFKVNKEVLIPRPETEELVQSALARIDRLFGKDAALKLIDVGTGSGAIAVTMKLECPSLQVVASDLYEVSLAVAKQNAANLGADPIEFVQGDLLQPFIAQGKSFDVVLSNPPYIPEGDVMTMSDVVTEHEPHRALFAGEDGLLLYKRLCEELPPVVKEKAIIGFEVGAGQSNAVAQLLEAAFPQAKVEVQYDINGKDRMVFAEVGF</sequence>
<dbReference type="Pfam" id="PF17827">
    <property type="entry name" value="PrmC_N"/>
    <property type="match status" value="1"/>
</dbReference>
<dbReference type="InterPro" id="IPR019874">
    <property type="entry name" value="RF_methyltr_PrmC"/>
</dbReference>
<feature type="binding site" evidence="5">
    <location>
        <position position="191"/>
    </location>
    <ligand>
        <name>S-adenosyl-L-methionine</name>
        <dbReference type="ChEBI" id="CHEBI:59789"/>
    </ligand>
</feature>
<dbReference type="InterPro" id="IPR002052">
    <property type="entry name" value="DNA_methylase_N6_adenine_CS"/>
</dbReference>
<gene>
    <name evidence="5" type="primary">prmC</name>
    <name evidence="8" type="ORF">ABW02_04535</name>
</gene>
<dbReference type="GO" id="GO:0032259">
    <property type="term" value="P:methylation"/>
    <property type="evidence" value="ECO:0007669"/>
    <property type="project" value="UniProtKB-KW"/>
</dbReference>
<dbReference type="SUPFAM" id="SSF53335">
    <property type="entry name" value="S-adenosyl-L-methionine-dependent methyltransferases"/>
    <property type="match status" value="1"/>
</dbReference>
<dbReference type="HAMAP" id="MF_02126">
    <property type="entry name" value="RF_methyltr_PrmC"/>
    <property type="match status" value="1"/>
</dbReference>
<evidence type="ECO:0000256" key="1">
    <source>
        <dbReference type="ARBA" id="ARBA00022603"/>
    </source>
</evidence>
<comment type="caution">
    <text evidence="8">The sequence shown here is derived from an EMBL/GenBank/DDBJ whole genome shotgun (WGS) entry which is preliminary data.</text>
</comment>
<evidence type="ECO:0000313" key="8">
    <source>
        <dbReference type="EMBL" id="KLV27431.1"/>
    </source>
</evidence>
<dbReference type="Proteomes" id="UP000036045">
    <property type="component" value="Unassembled WGS sequence"/>
</dbReference>
<comment type="caution">
    <text evidence="5">Lacks conserved residue(s) required for the propagation of feature annotation.</text>
</comment>
<comment type="function">
    <text evidence="5">Methylates the class 1 translation termination release factors RF1/PrfA and RF2/PrfB on the glutamine residue of the universally conserved GGQ motif.</text>
</comment>
<dbReference type="EMBL" id="LDPH01000003">
    <property type="protein sequence ID" value="KLV27431.1"/>
    <property type="molecule type" value="Genomic_DNA"/>
</dbReference>
<dbReference type="Gene3D" id="1.10.8.10">
    <property type="entry name" value="DNA helicase RuvA subunit, C-terminal domain"/>
    <property type="match status" value="1"/>
</dbReference>
<reference evidence="8 9" key="1">
    <citation type="submission" date="2015-05" db="EMBL/GenBank/DDBJ databases">
        <title>Whole genome sequence and identification of bacterial endophytes from Costus igneus.</title>
        <authorList>
            <person name="Lee Y.P."/>
            <person name="Gan H.M."/>
            <person name="Eng W."/>
            <person name="Wheatley M.S."/>
            <person name="Caraballo A."/>
            <person name="Polter S."/>
            <person name="Savka M.A."/>
            <person name="Hudson A.O."/>
        </authorList>
    </citation>
    <scope>NUCLEOTIDE SEQUENCE [LARGE SCALE GENOMIC DNA]</scope>
    <source>
        <strain evidence="8 9">RIT379</strain>
    </source>
</reference>
<evidence type="ECO:0000256" key="2">
    <source>
        <dbReference type="ARBA" id="ARBA00022679"/>
    </source>
</evidence>
<keyword evidence="1 5" id="KW-0489">Methyltransferase</keyword>
<evidence type="ECO:0000313" key="9">
    <source>
        <dbReference type="Proteomes" id="UP000036045"/>
    </source>
</evidence>
<dbReference type="GO" id="GO:0003676">
    <property type="term" value="F:nucleic acid binding"/>
    <property type="evidence" value="ECO:0007669"/>
    <property type="project" value="InterPro"/>
</dbReference>
<dbReference type="InterPro" id="IPR007848">
    <property type="entry name" value="Small_mtfrase_dom"/>
</dbReference>